<gene>
    <name evidence="2" type="ORF">GCM10023185_17460</name>
</gene>
<evidence type="ECO:0000313" key="3">
    <source>
        <dbReference type="Proteomes" id="UP001501153"/>
    </source>
</evidence>
<feature type="signal peptide" evidence="1">
    <location>
        <begin position="1"/>
        <end position="20"/>
    </location>
</feature>
<dbReference type="EMBL" id="BAABGZ010000017">
    <property type="protein sequence ID" value="GAA4355009.1"/>
    <property type="molecule type" value="Genomic_DNA"/>
</dbReference>
<keyword evidence="1" id="KW-0732">Signal</keyword>
<dbReference type="Proteomes" id="UP001501153">
    <property type="component" value="Unassembled WGS sequence"/>
</dbReference>
<evidence type="ECO:0000313" key="2">
    <source>
        <dbReference type="EMBL" id="GAA4355009.1"/>
    </source>
</evidence>
<proteinExistence type="predicted"/>
<comment type="caution">
    <text evidence="2">The sequence shown here is derived from an EMBL/GenBank/DDBJ whole genome shotgun (WGS) entry which is preliminary data.</text>
</comment>
<dbReference type="RefSeq" id="WP_345235644.1">
    <property type="nucleotide sequence ID" value="NZ_BAABGZ010000017.1"/>
</dbReference>
<keyword evidence="3" id="KW-1185">Reference proteome</keyword>
<protein>
    <submittedName>
        <fullName evidence="2">Uncharacterized protein</fullName>
    </submittedName>
</protein>
<feature type="chain" id="PRO_5045392806" evidence="1">
    <location>
        <begin position="21"/>
        <end position="162"/>
    </location>
</feature>
<sequence length="162" mass="17692">MRPRQTFVALALLTASVGWGGCSGAHEQNSSKVAARPGRHFAGPVVDVSAFLGLSIDELYQRVGPPKPLPAGFVDPVTLPLKQRGIYTDSAALLQLGPLNMVVTFDINTHQVSDFILLGSDEEQIMYQGNLKLNSEKYLVMPVFEMGRPRQLLGLRVVSKKM</sequence>
<name>A0ABP8IBB7_9BACT</name>
<evidence type="ECO:0000256" key="1">
    <source>
        <dbReference type="SAM" id="SignalP"/>
    </source>
</evidence>
<accession>A0ABP8IBB7</accession>
<reference evidence="3" key="1">
    <citation type="journal article" date="2019" name="Int. J. Syst. Evol. Microbiol.">
        <title>The Global Catalogue of Microorganisms (GCM) 10K type strain sequencing project: providing services to taxonomists for standard genome sequencing and annotation.</title>
        <authorList>
            <consortium name="The Broad Institute Genomics Platform"/>
            <consortium name="The Broad Institute Genome Sequencing Center for Infectious Disease"/>
            <person name="Wu L."/>
            <person name="Ma J."/>
        </authorList>
    </citation>
    <scope>NUCLEOTIDE SEQUENCE [LARGE SCALE GENOMIC DNA]</scope>
    <source>
        <strain evidence="3">JCM 17923</strain>
    </source>
</reference>
<organism evidence="2 3">
    <name type="scientific">Hymenobacter saemangeumensis</name>
    <dbReference type="NCBI Taxonomy" id="1084522"/>
    <lineage>
        <taxon>Bacteria</taxon>
        <taxon>Pseudomonadati</taxon>
        <taxon>Bacteroidota</taxon>
        <taxon>Cytophagia</taxon>
        <taxon>Cytophagales</taxon>
        <taxon>Hymenobacteraceae</taxon>
        <taxon>Hymenobacter</taxon>
    </lineage>
</organism>
<dbReference type="PROSITE" id="PS51257">
    <property type="entry name" value="PROKAR_LIPOPROTEIN"/>
    <property type="match status" value="1"/>
</dbReference>